<accession>A0A1J1HY57</accession>
<protein>
    <submittedName>
        <fullName evidence="1">CLUMA_CG004761, isoform A</fullName>
    </submittedName>
</protein>
<reference evidence="1 2" key="1">
    <citation type="submission" date="2015-04" db="EMBL/GenBank/DDBJ databases">
        <authorList>
            <person name="Syromyatnikov M.Y."/>
            <person name="Popov V.N."/>
        </authorList>
    </citation>
    <scope>NUCLEOTIDE SEQUENCE [LARGE SCALE GENOMIC DNA]</scope>
</reference>
<dbReference type="AlphaFoldDB" id="A0A1J1HY57"/>
<keyword evidence="2" id="KW-1185">Reference proteome</keyword>
<sequence>MMMMMRKHHRWIKIVFGNFTGIGACLTMLLRHADVEFLLRKITLSSNFFSTNFWKILIALLCTG</sequence>
<proteinExistence type="predicted"/>
<evidence type="ECO:0000313" key="1">
    <source>
        <dbReference type="EMBL" id="CRK91073.1"/>
    </source>
</evidence>
<dbReference type="EMBL" id="CVRI01000020">
    <property type="protein sequence ID" value="CRK91073.1"/>
    <property type="molecule type" value="Genomic_DNA"/>
</dbReference>
<dbReference type="PROSITE" id="PS51257">
    <property type="entry name" value="PROKAR_LIPOPROTEIN"/>
    <property type="match status" value="1"/>
</dbReference>
<organism evidence="1 2">
    <name type="scientific">Clunio marinus</name>
    <dbReference type="NCBI Taxonomy" id="568069"/>
    <lineage>
        <taxon>Eukaryota</taxon>
        <taxon>Metazoa</taxon>
        <taxon>Ecdysozoa</taxon>
        <taxon>Arthropoda</taxon>
        <taxon>Hexapoda</taxon>
        <taxon>Insecta</taxon>
        <taxon>Pterygota</taxon>
        <taxon>Neoptera</taxon>
        <taxon>Endopterygota</taxon>
        <taxon>Diptera</taxon>
        <taxon>Nematocera</taxon>
        <taxon>Chironomoidea</taxon>
        <taxon>Chironomidae</taxon>
        <taxon>Clunio</taxon>
    </lineage>
</organism>
<dbReference type="Proteomes" id="UP000183832">
    <property type="component" value="Unassembled WGS sequence"/>
</dbReference>
<evidence type="ECO:0000313" key="2">
    <source>
        <dbReference type="Proteomes" id="UP000183832"/>
    </source>
</evidence>
<gene>
    <name evidence="1" type="ORF">CLUMA_CG004761</name>
</gene>
<name>A0A1J1HY57_9DIPT</name>